<dbReference type="AlphaFoldDB" id="A0A0F9U9R9"/>
<evidence type="ECO:0000256" key="1">
    <source>
        <dbReference type="SAM" id="MobiDB-lite"/>
    </source>
</evidence>
<proteinExistence type="predicted"/>
<organism evidence="2">
    <name type="scientific">marine sediment metagenome</name>
    <dbReference type="NCBI Taxonomy" id="412755"/>
    <lineage>
        <taxon>unclassified sequences</taxon>
        <taxon>metagenomes</taxon>
        <taxon>ecological metagenomes</taxon>
    </lineage>
</organism>
<sequence length="571" mass="63716">MPLPKPRSDENRAEFISRCISNPTVQQEFNTNEQRVAICATQFEESRERNMTPNELLLTKIKTRTQKRTEFSHGVLTADRWVKTLQEGVGLDLCYRFGSNRQTSFDDVLQKAAQTLTYSNEDMVLEEKAPRLPKGIEMPKNTLMVFRHILTTPRKDRDGDILRTEGAEVDLKMLLLWQHVPTLPIGKMLTIVKRNSKQLVLISAIVDINELSHDAAVMIDNGMGRFSHGFRALEFEELKEKEGEPSGFDVKRFEIMEESLVSVPSNADAETQEVLLSLVEGGKLTSCMMKEYGKSIREKRPVSIPVKLDLSVSINGKDINNESDESSSNATGGEEGRGIASPSEKANENSQTGGEETKQAKDSEVKAMVGTTGLADGHRHGARVDDDGNGKTGASNGHRHPIKKFVVQEVNGHKHPLSKGDLEERSFIDVDKILNNCKLTEKDREWFKASASQLWGSDWIEGEKGGRSLSKANEIKIKDAKEIVDEVVGMDISRPAKAALREASTSLATVLVGLGEETETSTKVEVKDAMVFVLAEASSEQRTKMIELLRLGKQIEKQDRRLEDFHRMLGR</sequence>
<feature type="region of interest" description="Disordered" evidence="1">
    <location>
        <begin position="316"/>
        <end position="398"/>
    </location>
</feature>
<protein>
    <submittedName>
        <fullName evidence="2">Uncharacterized protein</fullName>
    </submittedName>
</protein>
<reference evidence="2" key="1">
    <citation type="journal article" date="2015" name="Nature">
        <title>Complex archaea that bridge the gap between prokaryotes and eukaryotes.</title>
        <authorList>
            <person name="Spang A."/>
            <person name="Saw J.H."/>
            <person name="Jorgensen S.L."/>
            <person name="Zaremba-Niedzwiedzka K."/>
            <person name="Martijn J."/>
            <person name="Lind A.E."/>
            <person name="van Eijk R."/>
            <person name="Schleper C."/>
            <person name="Guy L."/>
            <person name="Ettema T.J."/>
        </authorList>
    </citation>
    <scope>NUCLEOTIDE SEQUENCE</scope>
</reference>
<name>A0A0F9U9R9_9ZZZZ</name>
<feature type="compositionally biased region" description="Basic and acidic residues" evidence="1">
    <location>
        <begin position="355"/>
        <end position="365"/>
    </location>
</feature>
<gene>
    <name evidence="2" type="ORF">LCGC14_0249320</name>
</gene>
<dbReference type="EMBL" id="LAZR01000129">
    <property type="protein sequence ID" value="KKN88369.1"/>
    <property type="molecule type" value="Genomic_DNA"/>
</dbReference>
<accession>A0A0F9U9R9</accession>
<comment type="caution">
    <text evidence="2">The sequence shown here is derived from an EMBL/GenBank/DDBJ whole genome shotgun (WGS) entry which is preliminary data.</text>
</comment>
<feature type="compositionally biased region" description="Basic and acidic residues" evidence="1">
    <location>
        <begin position="376"/>
        <end position="389"/>
    </location>
</feature>
<evidence type="ECO:0000313" key="2">
    <source>
        <dbReference type="EMBL" id="KKN88369.1"/>
    </source>
</evidence>